<organism evidence="11 12">
    <name type="scientific">Candidatus Anaerobiospirillum pullistercoris</name>
    <dbReference type="NCBI Taxonomy" id="2838452"/>
    <lineage>
        <taxon>Bacteria</taxon>
        <taxon>Pseudomonadati</taxon>
        <taxon>Pseudomonadota</taxon>
        <taxon>Gammaproteobacteria</taxon>
        <taxon>Aeromonadales</taxon>
        <taxon>Succinivibrionaceae</taxon>
        <taxon>Anaerobiospirillum</taxon>
    </lineage>
</organism>
<feature type="region of interest" description="Disordered" evidence="8">
    <location>
        <begin position="231"/>
        <end position="254"/>
    </location>
</feature>
<proteinExistence type="predicted"/>
<dbReference type="PANTHER" id="PTHR30336:SF0">
    <property type="entry name" value="PROTEIN SANA"/>
    <property type="match status" value="1"/>
</dbReference>
<protein>
    <submittedName>
        <fullName evidence="11">YdcF family protein</fullName>
    </submittedName>
</protein>
<dbReference type="InterPro" id="IPR003848">
    <property type="entry name" value="DUF218"/>
</dbReference>
<reference evidence="11" key="2">
    <citation type="submission" date="2021-04" db="EMBL/GenBank/DDBJ databases">
        <authorList>
            <person name="Gilroy R."/>
        </authorList>
    </citation>
    <scope>NUCLEOTIDE SEQUENCE</scope>
    <source>
        <strain evidence="11">USASDec5-558</strain>
    </source>
</reference>
<evidence type="ECO:0000256" key="2">
    <source>
        <dbReference type="ARBA" id="ARBA00022475"/>
    </source>
</evidence>
<evidence type="ECO:0000313" key="12">
    <source>
        <dbReference type="Proteomes" id="UP000886829"/>
    </source>
</evidence>
<feature type="region of interest" description="Disordered" evidence="8">
    <location>
        <begin position="291"/>
        <end position="319"/>
    </location>
</feature>
<comment type="function">
    <text evidence="7">Participates in the barrier function of the cell envelope.</text>
</comment>
<dbReference type="InterPro" id="IPR051599">
    <property type="entry name" value="Cell_Envelope_Assoc"/>
</dbReference>
<keyword evidence="3" id="KW-0997">Cell inner membrane</keyword>
<evidence type="ECO:0000256" key="1">
    <source>
        <dbReference type="ARBA" id="ARBA00004377"/>
    </source>
</evidence>
<comment type="subcellular location">
    <subcellularLocation>
        <location evidence="1">Cell inner membrane</location>
        <topology evidence="1">Single-pass membrane protein</topology>
    </subcellularLocation>
</comment>
<evidence type="ECO:0000256" key="4">
    <source>
        <dbReference type="ARBA" id="ARBA00022692"/>
    </source>
</evidence>
<comment type="caution">
    <text evidence="11">The sequence shown here is derived from an EMBL/GenBank/DDBJ whole genome shotgun (WGS) entry which is preliminary data.</text>
</comment>
<feature type="domain" description="DUF218" evidence="10">
    <location>
        <begin position="71"/>
        <end position="207"/>
    </location>
</feature>
<evidence type="ECO:0000256" key="9">
    <source>
        <dbReference type="SAM" id="Phobius"/>
    </source>
</evidence>
<dbReference type="Proteomes" id="UP000886829">
    <property type="component" value="Unassembled WGS sequence"/>
</dbReference>
<keyword evidence="2" id="KW-1003">Cell membrane</keyword>
<keyword evidence="5 9" id="KW-1133">Transmembrane helix</keyword>
<name>A0A9D1WE77_9GAMM</name>
<dbReference type="Pfam" id="PF02698">
    <property type="entry name" value="DUF218"/>
    <property type="match status" value="1"/>
</dbReference>
<evidence type="ECO:0000313" key="11">
    <source>
        <dbReference type="EMBL" id="HIX57319.1"/>
    </source>
</evidence>
<evidence type="ECO:0000256" key="5">
    <source>
        <dbReference type="ARBA" id="ARBA00022989"/>
    </source>
</evidence>
<sequence>MDQRQKKKSRDNSTGFEREFSNFISTLWYLSTLGILCFVIFILLALFRIESFAFHTYNNVDEIPYNEVGLILGTSSLTSDGTRNPFFVNRIRAATLLYRKGKIDYILVSGDNRHASYNEPRQMMNALLKEGIPRDRIIADFAGFSTLDSIARASRVFMLRNVTVISQEFHNTRALFIAERESMNAIGFNARDPSSKWGHAGVYIREIFARLKCILDVYFLNTQPTFLGEPIQIGSSPLPKQPSNKPKHATSQPKQITDSAFAQHNPHLNLHIPPKEQTDAAIILKQKHIAQHHLEQAVQRDQNRTPQNNTTAPAAPSQP</sequence>
<dbReference type="CDD" id="cd06259">
    <property type="entry name" value="YdcF-like"/>
    <property type="match status" value="1"/>
</dbReference>
<evidence type="ECO:0000256" key="8">
    <source>
        <dbReference type="SAM" id="MobiDB-lite"/>
    </source>
</evidence>
<dbReference type="EMBL" id="DXEV01000152">
    <property type="protein sequence ID" value="HIX57319.1"/>
    <property type="molecule type" value="Genomic_DNA"/>
</dbReference>
<evidence type="ECO:0000256" key="6">
    <source>
        <dbReference type="ARBA" id="ARBA00023136"/>
    </source>
</evidence>
<keyword evidence="6 9" id="KW-0472">Membrane</keyword>
<accession>A0A9D1WE77</accession>
<feature type="transmembrane region" description="Helical" evidence="9">
    <location>
        <begin position="27"/>
        <end position="47"/>
    </location>
</feature>
<evidence type="ECO:0000256" key="3">
    <source>
        <dbReference type="ARBA" id="ARBA00022519"/>
    </source>
</evidence>
<feature type="compositionally biased region" description="Polar residues" evidence="8">
    <location>
        <begin position="241"/>
        <end position="254"/>
    </location>
</feature>
<evidence type="ECO:0000259" key="10">
    <source>
        <dbReference type="Pfam" id="PF02698"/>
    </source>
</evidence>
<gene>
    <name evidence="11" type="ORF">H9850_07595</name>
</gene>
<evidence type="ECO:0000256" key="7">
    <source>
        <dbReference type="ARBA" id="ARBA00037355"/>
    </source>
</evidence>
<dbReference type="AlphaFoldDB" id="A0A9D1WE77"/>
<keyword evidence="4 9" id="KW-0812">Transmembrane</keyword>
<reference evidence="11" key="1">
    <citation type="journal article" date="2021" name="PeerJ">
        <title>Extensive microbial diversity within the chicken gut microbiome revealed by metagenomics and culture.</title>
        <authorList>
            <person name="Gilroy R."/>
            <person name="Ravi A."/>
            <person name="Getino M."/>
            <person name="Pursley I."/>
            <person name="Horton D.L."/>
            <person name="Alikhan N.F."/>
            <person name="Baker D."/>
            <person name="Gharbi K."/>
            <person name="Hall N."/>
            <person name="Watson M."/>
            <person name="Adriaenssens E.M."/>
            <person name="Foster-Nyarko E."/>
            <person name="Jarju S."/>
            <person name="Secka A."/>
            <person name="Antonio M."/>
            <person name="Oren A."/>
            <person name="Chaudhuri R.R."/>
            <person name="La Ragione R."/>
            <person name="Hildebrand F."/>
            <person name="Pallen M.J."/>
        </authorList>
    </citation>
    <scope>NUCLEOTIDE SEQUENCE</scope>
    <source>
        <strain evidence="11">USASDec5-558</strain>
    </source>
</reference>
<dbReference type="PANTHER" id="PTHR30336">
    <property type="entry name" value="INNER MEMBRANE PROTEIN, PROBABLE PERMEASE"/>
    <property type="match status" value="1"/>
</dbReference>
<dbReference type="GO" id="GO:0005886">
    <property type="term" value="C:plasma membrane"/>
    <property type="evidence" value="ECO:0007669"/>
    <property type="project" value="UniProtKB-SubCell"/>
</dbReference>